<proteinExistence type="predicted"/>
<dbReference type="SUPFAM" id="SSF46785">
    <property type="entry name" value="Winged helix' DNA-binding domain"/>
    <property type="match status" value="1"/>
</dbReference>
<dbReference type="Gene3D" id="1.10.10.10">
    <property type="entry name" value="Winged helix-like DNA-binding domain superfamily/Winged helix DNA-binding domain"/>
    <property type="match status" value="1"/>
</dbReference>
<dbReference type="Proteomes" id="UP000321776">
    <property type="component" value="Unassembled WGS sequence"/>
</dbReference>
<dbReference type="GO" id="GO:0003700">
    <property type="term" value="F:DNA-binding transcription factor activity"/>
    <property type="evidence" value="ECO:0007669"/>
    <property type="project" value="InterPro"/>
</dbReference>
<evidence type="ECO:0000313" key="6">
    <source>
        <dbReference type="EMBL" id="TXC79724.1"/>
    </source>
</evidence>
<dbReference type="EMBL" id="VOQS01000005">
    <property type="protein sequence ID" value="TXC79724.1"/>
    <property type="molecule type" value="Genomic_DNA"/>
</dbReference>
<dbReference type="PROSITE" id="PS50995">
    <property type="entry name" value="HTH_MARR_2"/>
    <property type="match status" value="1"/>
</dbReference>
<evidence type="ECO:0000256" key="3">
    <source>
        <dbReference type="ARBA" id="ARBA00023163"/>
    </source>
</evidence>
<gene>
    <name evidence="6" type="ORF">FRZ40_35880</name>
    <name evidence="5" type="ORF">V4C56_12830</name>
</gene>
<protein>
    <submittedName>
        <fullName evidence="5 6">Winged helix-turn-helix transcriptional regulator</fullName>
    </submittedName>
</protein>
<dbReference type="PANTHER" id="PTHR42756:SF1">
    <property type="entry name" value="TRANSCRIPTIONAL REPRESSOR OF EMRAB OPERON"/>
    <property type="match status" value="1"/>
</dbReference>
<organism evidence="6 7">
    <name type="scientific">Paraburkholderia azotifigens</name>
    <dbReference type="NCBI Taxonomy" id="2057004"/>
    <lineage>
        <taxon>Bacteria</taxon>
        <taxon>Pseudomonadati</taxon>
        <taxon>Pseudomonadota</taxon>
        <taxon>Betaproteobacteria</taxon>
        <taxon>Burkholderiales</taxon>
        <taxon>Burkholderiaceae</taxon>
        <taxon>Paraburkholderia</taxon>
    </lineage>
</organism>
<reference evidence="5 8" key="3">
    <citation type="submission" date="2024-01" db="EMBL/GenBank/DDBJ databases">
        <title>The diversity of rhizobia nodulating Mimosa spp. in eleven states of Brazil covering several biomes is determined by host plant, location, and edaphic factors.</title>
        <authorList>
            <person name="Rouws L."/>
            <person name="Barauna A."/>
            <person name="Beukes C."/>
            <person name="De Faria S.M."/>
            <person name="Gross E."/>
            <person name="Dos Reis Junior F.B."/>
            <person name="Simon M."/>
            <person name="Maluk M."/>
            <person name="Odee D.W."/>
            <person name="Kenicer G."/>
            <person name="Young J.P.W."/>
            <person name="Reis V.M."/>
            <person name="Zilli J."/>
            <person name="James E.K."/>
        </authorList>
    </citation>
    <scope>NUCLEOTIDE SEQUENCE [LARGE SCALE GENOMIC DNA]</scope>
    <source>
        <strain evidence="5 8">JPY530</strain>
    </source>
</reference>
<reference evidence="6" key="2">
    <citation type="submission" date="2019-08" db="EMBL/GenBank/DDBJ databases">
        <authorList>
            <person name="Im W.-T."/>
        </authorList>
    </citation>
    <scope>NUCLEOTIDE SEQUENCE</scope>
    <source>
        <strain evidence="6">NF 2-5-3</strain>
    </source>
</reference>
<keyword evidence="2" id="KW-0238">DNA-binding</keyword>
<feature type="domain" description="HTH marR-type" evidence="4">
    <location>
        <begin position="4"/>
        <end position="151"/>
    </location>
</feature>
<dbReference type="PANTHER" id="PTHR42756">
    <property type="entry name" value="TRANSCRIPTIONAL REGULATOR, MARR"/>
    <property type="match status" value="1"/>
</dbReference>
<dbReference type="AlphaFoldDB" id="A0A5C6V497"/>
<dbReference type="InterPro" id="IPR036388">
    <property type="entry name" value="WH-like_DNA-bd_sf"/>
</dbReference>
<dbReference type="RefSeq" id="WP_147237354.1">
    <property type="nucleotide sequence ID" value="NZ_JAZHFZ010000006.1"/>
</dbReference>
<dbReference type="GO" id="GO:0003677">
    <property type="term" value="F:DNA binding"/>
    <property type="evidence" value="ECO:0007669"/>
    <property type="project" value="UniProtKB-KW"/>
</dbReference>
<keyword evidence="8" id="KW-1185">Reference proteome</keyword>
<evidence type="ECO:0000259" key="4">
    <source>
        <dbReference type="PROSITE" id="PS50995"/>
    </source>
</evidence>
<evidence type="ECO:0000313" key="8">
    <source>
        <dbReference type="Proteomes" id="UP001481677"/>
    </source>
</evidence>
<dbReference type="InterPro" id="IPR000835">
    <property type="entry name" value="HTH_MarR-typ"/>
</dbReference>
<evidence type="ECO:0000313" key="7">
    <source>
        <dbReference type="Proteomes" id="UP000321776"/>
    </source>
</evidence>
<dbReference type="EMBL" id="JAZHGA010000007">
    <property type="protein sequence ID" value="MEM5340506.1"/>
    <property type="molecule type" value="Genomic_DNA"/>
</dbReference>
<dbReference type="PRINTS" id="PR00598">
    <property type="entry name" value="HTHMARR"/>
</dbReference>
<dbReference type="Pfam" id="PF12802">
    <property type="entry name" value="MarR_2"/>
    <property type="match status" value="1"/>
</dbReference>
<dbReference type="InterPro" id="IPR036390">
    <property type="entry name" value="WH_DNA-bd_sf"/>
</dbReference>
<reference evidence="6 7" key="1">
    <citation type="journal article" date="2018" name="Int. J. Syst. Evol. Microbiol.">
        <title>Paraburkholderia azotifigens sp. nov., a nitrogen-fixing bacterium isolated from paddy soil.</title>
        <authorList>
            <person name="Choi G.M."/>
            <person name="Im W.T."/>
        </authorList>
    </citation>
    <scope>NUCLEOTIDE SEQUENCE [LARGE SCALE GENOMIC DNA]</scope>
    <source>
        <strain evidence="6 7">NF 2-5-3</strain>
    </source>
</reference>
<dbReference type="SMART" id="SM00347">
    <property type="entry name" value="HTH_MARR"/>
    <property type="match status" value="1"/>
</dbReference>
<comment type="caution">
    <text evidence="6">The sequence shown here is derived from an EMBL/GenBank/DDBJ whole genome shotgun (WGS) entry which is preliminary data.</text>
</comment>
<evidence type="ECO:0000256" key="2">
    <source>
        <dbReference type="ARBA" id="ARBA00023125"/>
    </source>
</evidence>
<keyword evidence="3" id="KW-0804">Transcription</keyword>
<sequence length="159" mass="18222">MSEESNFDETMAKLMRNSPIASSYLITLWVNFFADPAIKKAEEYGLARDEFTVLLTLVDVGPLTATEICMLSRRPKNSISRAVNSLHNRRMITRTPDATDRRKALLKVTAKGRSTYETVLSFFIQRQTIMLQSLTSTERRTLEALMKKMILGSRPWRTD</sequence>
<dbReference type="Proteomes" id="UP001481677">
    <property type="component" value="Unassembled WGS sequence"/>
</dbReference>
<evidence type="ECO:0000313" key="5">
    <source>
        <dbReference type="EMBL" id="MEM5340506.1"/>
    </source>
</evidence>
<keyword evidence="1" id="KW-0805">Transcription regulation</keyword>
<name>A0A5C6V497_9BURK</name>
<evidence type="ECO:0000256" key="1">
    <source>
        <dbReference type="ARBA" id="ARBA00023015"/>
    </source>
</evidence>
<accession>A0A5C6V497</accession>